<evidence type="ECO:0000313" key="2">
    <source>
        <dbReference type="EMBL" id="GAA5143352.1"/>
    </source>
</evidence>
<dbReference type="Proteomes" id="UP001500804">
    <property type="component" value="Unassembled WGS sequence"/>
</dbReference>
<dbReference type="PANTHER" id="PTHR43433">
    <property type="entry name" value="HYDROLASE, ALPHA/BETA FOLD FAMILY PROTEIN"/>
    <property type="match status" value="1"/>
</dbReference>
<keyword evidence="3" id="KW-1185">Reference proteome</keyword>
<dbReference type="PANTHER" id="PTHR43433:SF5">
    <property type="entry name" value="AB HYDROLASE-1 DOMAIN-CONTAINING PROTEIN"/>
    <property type="match status" value="1"/>
</dbReference>
<dbReference type="SUPFAM" id="SSF53474">
    <property type="entry name" value="alpha/beta-Hydrolases"/>
    <property type="match status" value="1"/>
</dbReference>
<dbReference type="InterPro" id="IPR029058">
    <property type="entry name" value="AB_hydrolase_fold"/>
</dbReference>
<comment type="caution">
    <text evidence="2">The sequence shown here is derived from an EMBL/GenBank/DDBJ whole genome shotgun (WGS) entry which is preliminary data.</text>
</comment>
<name>A0ABP9PAG2_9PSEU</name>
<dbReference type="EMBL" id="BAABJO010000075">
    <property type="protein sequence ID" value="GAA5143352.1"/>
    <property type="molecule type" value="Genomic_DNA"/>
</dbReference>
<dbReference type="Pfam" id="PF12697">
    <property type="entry name" value="Abhydrolase_6"/>
    <property type="match status" value="1"/>
</dbReference>
<evidence type="ECO:0000259" key="1">
    <source>
        <dbReference type="Pfam" id="PF12697"/>
    </source>
</evidence>
<proteinExistence type="predicted"/>
<organism evidence="2 3">
    <name type="scientific">Pseudonocardia adelaidensis</name>
    <dbReference type="NCBI Taxonomy" id="648754"/>
    <lineage>
        <taxon>Bacteria</taxon>
        <taxon>Bacillati</taxon>
        <taxon>Actinomycetota</taxon>
        <taxon>Actinomycetes</taxon>
        <taxon>Pseudonocardiales</taxon>
        <taxon>Pseudonocardiaceae</taxon>
        <taxon>Pseudonocardia</taxon>
    </lineage>
</organism>
<dbReference type="GO" id="GO:0016787">
    <property type="term" value="F:hydrolase activity"/>
    <property type="evidence" value="ECO:0007669"/>
    <property type="project" value="UniProtKB-KW"/>
</dbReference>
<dbReference type="RefSeq" id="WP_345613674.1">
    <property type="nucleotide sequence ID" value="NZ_BAABJO010000075.1"/>
</dbReference>
<keyword evidence="2" id="KW-0378">Hydrolase</keyword>
<protein>
    <submittedName>
        <fullName evidence="2">Alpha/beta hydrolase</fullName>
    </submittedName>
</protein>
<dbReference type="Gene3D" id="3.40.50.1820">
    <property type="entry name" value="alpha/beta hydrolase"/>
    <property type="match status" value="1"/>
</dbReference>
<gene>
    <name evidence="2" type="ORF">GCM10023320_84360</name>
</gene>
<dbReference type="InterPro" id="IPR000073">
    <property type="entry name" value="AB_hydrolase_1"/>
</dbReference>
<feature type="domain" description="AB hydrolase-1" evidence="1">
    <location>
        <begin position="30"/>
        <end position="268"/>
    </location>
</feature>
<evidence type="ECO:0000313" key="3">
    <source>
        <dbReference type="Proteomes" id="UP001500804"/>
    </source>
</evidence>
<dbReference type="InterPro" id="IPR050471">
    <property type="entry name" value="AB_hydrolase"/>
</dbReference>
<accession>A0ABP9PAG2</accession>
<sequence length="275" mass="29486">MVLASATRSGHVEINAARLYYEERGAGPSLLLIPGGTVDATHHAAVADLLADDFRTVTYDRRANGRSPRPSGWHATSIAEQADDAAGLIEALGLAPCAVWGGSLGGVVLLELLVRRPALVGAALVHEPPLFAVLDDGEQAAKGLLASAARAIRHSAVREEFRNHVRLSIGEAFEQLPPHLRERMFANATVFFDLEIPALVDHRPEPASLRRVLRRVDVPVTVMGDPHNHAALPFRAACWLADQLGTELRELSGGHMPYAATPEATAAAIRRALTD</sequence>
<reference evidence="3" key="1">
    <citation type="journal article" date="2019" name="Int. J. Syst. Evol. Microbiol.">
        <title>The Global Catalogue of Microorganisms (GCM) 10K type strain sequencing project: providing services to taxonomists for standard genome sequencing and annotation.</title>
        <authorList>
            <consortium name="The Broad Institute Genomics Platform"/>
            <consortium name="The Broad Institute Genome Sequencing Center for Infectious Disease"/>
            <person name="Wu L."/>
            <person name="Ma J."/>
        </authorList>
    </citation>
    <scope>NUCLEOTIDE SEQUENCE [LARGE SCALE GENOMIC DNA]</scope>
    <source>
        <strain evidence="3">JCM 18302</strain>
    </source>
</reference>